<evidence type="ECO:0008006" key="11">
    <source>
        <dbReference type="Google" id="ProtNLM"/>
    </source>
</evidence>
<dbReference type="PANTHER" id="PTHR36838">
    <property type="entry name" value="AUXIN EFFLUX CARRIER FAMILY PROTEIN"/>
    <property type="match status" value="1"/>
</dbReference>
<evidence type="ECO:0000256" key="7">
    <source>
        <dbReference type="ARBA" id="ARBA00023136"/>
    </source>
</evidence>
<keyword evidence="6 8" id="KW-1133">Transmembrane helix</keyword>
<dbReference type="OrthoDB" id="2840521at2"/>
<evidence type="ECO:0000256" key="5">
    <source>
        <dbReference type="ARBA" id="ARBA00022692"/>
    </source>
</evidence>
<evidence type="ECO:0000313" key="10">
    <source>
        <dbReference type="Proteomes" id="UP000075806"/>
    </source>
</evidence>
<comment type="caution">
    <text evidence="9">The sequence shown here is derived from an EMBL/GenBank/DDBJ whole genome shotgun (WGS) entry which is preliminary data.</text>
</comment>
<keyword evidence="7 8" id="KW-0472">Membrane</keyword>
<evidence type="ECO:0000313" key="9">
    <source>
        <dbReference type="EMBL" id="KYG30724.1"/>
    </source>
</evidence>
<keyword evidence="5 8" id="KW-0812">Transmembrane</keyword>
<gene>
    <name evidence="9" type="ORF">AZF04_19195</name>
</gene>
<organism evidence="9 10">
    <name type="scientific">Alkalihalobacillus trypoxylicola</name>
    <dbReference type="NCBI Taxonomy" id="519424"/>
    <lineage>
        <taxon>Bacteria</taxon>
        <taxon>Bacillati</taxon>
        <taxon>Bacillota</taxon>
        <taxon>Bacilli</taxon>
        <taxon>Bacillales</taxon>
        <taxon>Bacillaceae</taxon>
        <taxon>Alkalihalobacillus</taxon>
    </lineage>
</organism>
<keyword evidence="4" id="KW-1003">Cell membrane</keyword>
<dbReference type="EMBL" id="LTAO01000016">
    <property type="protein sequence ID" value="KYG30724.1"/>
    <property type="molecule type" value="Genomic_DNA"/>
</dbReference>
<dbReference type="AlphaFoldDB" id="A0A162DSM4"/>
<feature type="transmembrane region" description="Helical" evidence="8">
    <location>
        <begin position="271"/>
        <end position="290"/>
    </location>
</feature>
<dbReference type="InterPro" id="IPR038770">
    <property type="entry name" value="Na+/solute_symporter_sf"/>
</dbReference>
<feature type="transmembrane region" description="Helical" evidence="8">
    <location>
        <begin position="211"/>
        <end position="232"/>
    </location>
</feature>
<evidence type="ECO:0000256" key="1">
    <source>
        <dbReference type="ARBA" id="ARBA00004651"/>
    </source>
</evidence>
<feature type="transmembrane region" description="Helical" evidence="8">
    <location>
        <begin position="175"/>
        <end position="196"/>
    </location>
</feature>
<dbReference type="GO" id="GO:0005886">
    <property type="term" value="C:plasma membrane"/>
    <property type="evidence" value="ECO:0007669"/>
    <property type="project" value="UniProtKB-SubCell"/>
</dbReference>
<dbReference type="Pfam" id="PF03547">
    <property type="entry name" value="Mem_trans"/>
    <property type="match status" value="1"/>
</dbReference>
<protein>
    <recommendedName>
        <fullName evidence="11">Transporter</fullName>
    </recommendedName>
</protein>
<dbReference type="RefSeq" id="WP_061948888.1">
    <property type="nucleotide sequence ID" value="NZ_LTAO01000016.1"/>
</dbReference>
<evidence type="ECO:0000256" key="4">
    <source>
        <dbReference type="ARBA" id="ARBA00022475"/>
    </source>
</evidence>
<dbReference type="STRING" id="519424.AZF04_19195"/>
<evidence type="ECO:0000256" key="3">
    <source>
        <dbReference type="ARBA" id="ARBA00022448"/>
    </source>
</evidence>
<dbReference type="Proteomes" id="UP000075806">
    <property type="component" value="Unassembled WGS sequence"/>
</dbReference>
<dbReference type="InterPro" id="IPR004776">
    <property type="entry name" value="Mem_transp_PIN-like"/>
</dbReference>
<dbReference type="GO" id="GO:0055085">
    <property type="term" value="P:transmembrane transport"/>
    <property type="evidence" value="ECO:0007669"/>
    <property type="project" value="InterPro"/>
</dbReference>
<feature type="transmembrane region" description="Helical" evidence="8">
    <location>
        <begin position="104"/>
        <end position="127"/>
    </location>
</feature>
<dbReference type="PANTHER" id="PTHR36838:SF3">
    <property type="entry name" value="TRANSPORTER AUXIN EFFLUX CARRIER EC FAMILY"/>
    <property type="match status" value="1"/>
</dbReference>
<feature type="transmembrane region" description="Helical" evidence="8">
    <location>
        <begin position="70"/>
        <end position="92"/>
    </location>
</feature>
<sequence length="327" mass="36425">MIWTFILAIGIIVLGLGLGKWIRYLFEHQIISNKIPLDRVLKGLLSFVLLGINPIILMGAFWHVELNDQRLFLLPLLGILTLSLGGVLALGLSKIYKLKNAQTGSMFVSGAFINIGSFGTLFCYLFLGEAGIAYAAMFRLFEELFYYSVCFPIAKAFGEKGNKRDMSGQKAWKRFIFDPFIMITFLAILIGGGLNISDFSRPDFFEPLNQWLVPLSSFLLVIPLGFSMRLTAVRRYLKESLSLSAVKFVVVPITIVSLALLVGMGEIYNGLLVKVILILSCMPPAVSSLVPPQLYKLDVDLANANWIVNTALLIIVLPILYFLIQIF</sequence>
<proteinExistence type="inferred from homology"/>
<comment type="subcellular location">
    <subcellularLocation>
        <location evidence="1">Cell membrane</location>
        <topology evidence="1">Multi-pass membrane protein</topology>
    </subcellularLocation>
</comment>
<feature type="transmembrane region" description="Helical" evidence="8">
    <location>
        <begin position="6"/>
        <end position="22"/>
    </location>
</feature>
<keyword evidence="10" id="KW-1185">Reference proteome</keyword>
<evidence type="ECO:0000256" key="6">
    <source>
        <dbReference type="ARBA" id="ARBA00022989"/>
    </source>
</evidence>
<feature type="transmembrane region" description="Helical" evidence="8">
    <location>
        <begin position="244"/>
        <end position="265"/>
    </location>
</feature>
<reference evidence="9" key="1">
    <citation type="submission" date="2016-02" db="EMBL/GenBank/DDBJ databases">
        <title>Genome sequence of Bacillus trypoxylicola KCTC 13244(T).</title>
        <authorList>
            <person name="Jeong H."/>
            <person name="Park S.-H."/>
            <person name="Choi S.-K."/>
        </authorList>
    </citation>
    <scope>NUCLEOTIDE SEQUENCE [LARGE SCALE GENOMIC DNA]</scope>
    <source>
        <strain evidence="9">KCTC 13244</strain>
    </source>
</reference>
<dbReference type="Gene3D" id="1.20.1530.20">
    <property type="match status" value="1"/>
</dbReference>
<feature type="transmembrane region" description="Helical" evidence="8">
    <location>
        <begin position="133"/>
        <end position="154"/>
    </location>
</feature>
<feature type="transmembrane region" description="Helical" evidence="8">
    <location>
        <begin position="302"/>
        <end position="324"/>
    </location>
</feature>
<feature type="transmembrane region" description="Helical" evidence="8">
    <location>
        <begin position="43"/>
        <end position="64"/>
    </location>
</feature>
<keyword evidence="3" id="KW-0813">Transport</keyword>
<evidence type="ECO:0000256" key="2">
    <source>
        <dbReference type="ARBA" id="ARBA00010145"/>
    </source>
</evidence>
<comment type="similarity">
    <text evidence="2">Belongs to the auxin efflux carrier (TC 2.A.69) family.</text>
</comment>
<name>A0A162DSM4_9BACI</name>
<accession>A0A162DSM4</accession>
<evidence type="ECO:0000256" key="8">
    <source>
        <dbReference type="SAM" id="Phobius"/>
    </source>
</evidence>